<dbReference type="GO" id="GO:0009432">
    <property type="term" value="P:SOS response"/>
    <property type="evidence" value="ECO:0007669"/>
    <property type="project" value="UniProtKB-UniRule"/>
</dbReference>
<dbReference type="CDD" id="cd17916">
    <property type="entry name" value="DEXHc_UvrB"/>
    <property type="match status" value="1"/>
</dbReference>
<dbReference type="GO" id="GO:0005737">
    <property type="term" value="C:cytoplasm"/>
    <property type="evidence" value="ECO:0007669"/>
    <property type="project" value="UniProtKB-SubCell"/>
</dbReference>
<accession>A0A2H0VBE7</accession>
<dbReference type="GO" id="GO:0009381">
    <property type="term" value="F:excinuclease ABC activity"/>
    <property type="evidence" value="ECO:0007669"/>
    <property type="project" value="UniProtKB-UniRule"/>
</dbReference>
<dbReference type="PROSITE" id="PS51192">
    <property type="entry name" value="HELICASE_ATP_BIND_1"/>
    <property type="match status" value="1"/>
</dbReference>
<dbReference type="Pfam" id="PF17757">
    <property type="entry name" value="UvrB_inter"/>
    <property type="match status" value="1"/>
</dbReference>
<dbReference type="InterPro" id="IPR006935">
    <property type="entry name" value="Helicase/UvrB_N"/>
</dbReference>
<comment type="function">
    <text evidence="12">The UvrABC repair system catalyzes the recognition and processing of DNA lesions. A damage recognition complex composed of 2 UvrA and 2 UvrB subunits scans DNA for abnormalities. Upon binding of the UvrA(2)B(2) complex to a putative damaged site, the DNA wraps around one UvrB monomer. DNA wrap is dependent on ATP binding by UvrB and probably causes local melting of the DNA helix, facilitating insertion of UvrB beta-hairpin between the DNA strands. Then UvrB probes one DNA strand for the presence of a lesion. If a lesion is found the UvrA subunits dissociate and the UvrB-DNA preincision complex is formed. This complex is subsequently bound by UvrC and the second UvrB is released. If no lesion is found, the DNA wraps around the other UvrB subunit that will check the other stand for damage.</text>
</comment>
<evidence type="ECO:0000256" key="4">
    <source>
        <dbReference type="ARBA" id="ARBA00022741"/>
    </source>
</evidence>
<dbReference type="GO" id="GO:0009380">
    <property type="term" value="C:excinuclease repair complex"/>
    <property type="evidence" value="ECO:0007669"/>
    <property type="project" value="InterPro"/>
</dbReference>
<evidence type="ECO:0000256" key="11">
    <source>
        <dbReference type="ARBA" id="ARBA00029504"/>
    </source>
</evidence>
<evidence type="ECO:0000256" key="10">
    <source>
        <dbReference type="ARBA" id="ARBA00026033"/>
    </source>
</evidence>
<dbReference type="NCBIfam" id="NF003673">
    <property type="entry name" value="PRK05298.1"/>
    <property type="match status" value="1"/>
</dbReference>
<keyword evidence="14" id="KW-0175">Coiled coil</keyword>
<dbReference type="InterPro" id="IPR036876">
    <property type="entry name" value="UVR_dom_sf"/>
</dbReference>
<dbReference type="CDD" id="cd18790">
    <property type="entry name" value="SF2_C_UvrB"/>
    <property type="match status" value="1"/>
</dbReference>
<evidence type="ECO:0000256" key="9">
    <source>
        <dbReference type="ARBA" id="ARBA00023204"/>
    </source>
</evidence>
<feature type="short sequence motif" description="Beta-hairpin" evidence="12">
    <location>
        <begin position="91"/>
        <end position="114"/>
    </location>
</feature>
<keyword evidence="4 12" id="KW-0547">Nucleotide-binding</keyword>
<dbReference type="PROSITE" id="PS50151">
    <property type="entry name" value="UVR"/>
    <property type="match status" value="1"/>
</dbReference>
<dbReference type="SMART" id="SM00487">
    <property type="entry name" value="DEXDc"/>
    <property type="match status" value="1"/>
</dbReference>
<evidence type="ECO:0000256" key="7">
    <source>
        <dbReference type="ARBA" id="ARBA00022840"/>
    </source>
</evidence>
<comment type="subcellular location">
    <subcellularLocation>
        <location evidence="1 12 13">Cytoplasm</location>
    </subcellularLocation>
</comment>
<evidence type="ECO:0000256" key="13">
    <source>
        <dbReference type="RuleBase" id="RU003587"/>
    </source>
</evidence>
<dbReference type="Gene3D" id="4.10.860.10">
    <property type="entry name" value="UVR domain"/>
    <property type="match status" value="1"/>
</dbReference>
<keyword evidence="12 13" id="KW-0742">SOS response</keyword>
<comment type="similarity">
    <text evidence="2 12 13">Belongs to the UvrB family.</text>
</comment>
<dbReference type="Gene3D" id="6.10.140.240">
    <property type="match status" value="1"/>
</dbReference>
<evidence type="ECO:0000313" key="19">
    <source>
        <dbReference type="Proteomes" id="UP000230922"/>
    </source>
</evidence>
<proteinExistence type="inferred from homology"/>
<keyword evidence="9 12" id="KW-0234">DNA repair</keyword>
<comment type="subunit">
    <text evidence="10 12 13">Forms a heterotetramer with UvrA during the search for lesions. Interacts with UvrC in an incision complex.</text>
</comment>
<dbReference type="Pfam" id="PF02151">
    <property type="entry name" value="UVR"/>
    <property type="match status" value="1"/>
</dbReference>
<evidence type="ECO:0000256" key="3">
    <source>
        <dbReference type="ARBA" id="ARBA00022490"/>
    </source>
</evidence>
<feature type="domain" description="Helicase ATP-binding" evidence="16">
    <location>
        <begin position="25"/>
        <end position="157"/>
    </location>
</feature>
<evidence type="ECO:0000259" key="15">
    <source>
        <dbReference type="PROSITE" id="PS50151"/>
    </source>
</evidence>
<dbReference type="SUPFAM" id="SSF46600">
    <property type="entry name" value="C-terminal UvrC-binding domain of UvrB"/>
    <property type="match status" value="1"/>
</dbReference>
<comment type="domain">
    <text evidence="12">The beta-hairpin motif is involved in DNA binding.</text>
</comment>
<gene>
    <name evidence="12" type="primary">uvrB</name>
    <name evidence="18" type="ORF">COT92_01160</name>
</gene>
<dbReference type="Pfam" id="PF12344">
    <property type="entry name" value="UvrB"/>
    <property type="match status" value="1"/>
</dbReference>
<dbReference type="PROSITE" id="PS51194">
    <property type="entry name" value="HELICASE_CTER"/>
    <property type="match status" value="1"/>
</dbReference>
<dbReference type="InterPro" id="IPR014001">
    <property type="entry name" value="Helicase_ATP-bd"/>
</dbReference>
<organism evidence="18 19">
    <name type="scientific">Candidatus Doudnabacteria bacterium CG10_big_fil_rev_8_21_14_0_10_42_18</name>
    <dbReference type="NCBI Taxonomy" id="1974552"/>
    <lineage>
        <taxon>Bacteria</taxon>
        <taxon>Candidatus Doudnaibacteriota</taxon>
    </lineage>
</organism>
<keyword evidence="3 12" id="KW-0963">Cytoplasm</keyword>
<evidence type="ECO:0000256" key="1">
    <source>
        <dbReference type="ARBA" id="ARBA00004496"/>
    </source>
</evidence>
<dbReference type="InterPro" id="IPR001943">
    <property type="entry name" value="UVR_dom"/>
</dbReference>
<dbReference type="Gene3D" id="3.40.50.300">
    <property type="entry name" value="P-loop containing nucleotide triphosphate hydrolases"/>
    <property type="match status" value="3"/>
</dbReference>
<dbReference type="GO" id="GO:0006289">
    <property type="term" value="P:nucleotide-excision repair"/>
    <property type="evidence" value="ECO:0007669"/>
    <property type="project" value="UniProtKB-UniRule"/>
</dbReference>
<dbReference type="InterPro" id="IPR001650">
    <property type="entry name" value="Helicase_C-like"/>
</dbReference>
<dbReference type="GO" id="GO:0005524">
    <property type="term" value="F:ATP binding"/>
    <property type="evidence" value="ECO:0007669"/>
    <property type="project" value="UniProtKB-UniRule"/>
</dbReference>
<feature type="domain" description="UVR" evidence="15">
    <location>
        <begin position="645"/>
        <end position="680"/>
    </location>
</feature>
<keyword evidence="7 12" id="KW-0067">ATP-binding</keyword>
<dbReference type="PANTHER" id="PTHR24029">
    <property type="entry name" value="UVRABC SYSTEM PROTEIN B"/>
    <property type="match status" value="1"/>
</dbReference>
<dbReference type="InterPro" id="IPR041471">
    <property type="entry name" value="UvrB_inter"/>
</dbReference>
<evidence type="ECO:0000256" key="5">
    <source>
        <dbReference type="ARBA" id="ARBA00022763"/>
    </source>
</evidence>
<protein>
    <recommendedName>
        <fullName evidence="11 12">UvrABC system protein B</fullName>
        <shortName evidence="12">Protein UvrB</shortName>
    </recommendedName>
    <alternativeName>
        <fullName evidence="12">Excinuclease ABC subunit B</fullName>
    </alternativeName>
</protein>
<dbReference type="Pfam" id="PF04851">
    <property type="entry name" value="ResIII"/>
    <property type="match status" value="1"/>
</dbReference>
<feature type="domain" description="Helicase C-terminal" evidence="17">
    <location>
        <begin position="452"/>
        <end position="614"/>
    </location>
</feature>
<evidence type="ECO:0000256" key="12">
    <source>
        <dbReference type="HAMAP-Rule" id="MF_00204"/>
    </source>
</evidence>
<dbReference type="GO" id="GO:0016887">
    <property type="term" value="F:ATP hydrolysis activity"/>
    <property type="evidence" value="ECO:0007669"/>
    <property type="project" value="InterPro"/>
</dbReference>
<feature type="coiled-coil region" evidence="14">
    <location>
        <begin position="255"/>
        <end position="289"/>
    </location>
</feature>
<dbReference type="Proteomes" id="UP000230922">
    <property type="component" value="Unassembled WGS sequence"/>
</dbReference>
<dbReference type="NCBIfam" id="TIGR00631">
    <property type="entry name" value="uvrb"/>
    <property type="match status" value="1"/>
</dbReference>
<evidence type="ECO:0000256" key="6">
    <source>
        <dbReference type="ARBA" id="ARBA00022769"/>
    </source>
</evidence>
<evidence type="ECO:0000256" key="14">
    <source>
        <dbReference type="SAM" id="Coils"/>
    </source>
</evidence>
<comment type="caution">
    <text evidence="18">The sequence shown here is derived from an EMBL/GenBank/DDBJ whole genome shotgun (WGS) entry which is preliminary data.</text>
</comment>
<keyword evidence="5 12" id="KW-0227">DNA damage</keyword>
<evidence type="ECO:0000259" key="17">
    <source>
        <dbReference type="PROSITE" id="PS51194"/>
    </source>
</evidence>
<feature type="binding site" evidence="12">
    <location>
        <begin position="38"/>
        <end position="45"/>
    </location>
    <ligand>
        <name>ATP</name>
        <dbReference type="ChEBI" id="CHEBI:30616"/>
    </ligand>
</feature>
<dbReference type="Pfam" id="PF00271">
    <property type="entry name" value="Helicase_C"/>
    <property type="match status" value="1"/>
</dbReference>
<evidence type="ECO:0000259" key="16">
    <source>
        <dbReference type="PROSITE" id="PS51192"/>
    </source>
</evidence>
<dbReference type="AlphaFoldDB" id="A0A2H0VBE7"/>
<evidence type="ECO:0000256" key="2">
    <source>
        <dbReference type="ARBA" id="ARBA00008533"/>
    </source>
</evidence>
<sequence>MSKFKLQSKFKPAGDQPKAIDALLKSINSGRQFQTLLGVTGSGKTFTMANVIEKINKPTLIISHNKTLAAQLASEFREFFPKNAVHYFVSYYDYYQPEAYIPRSDTFIEKETQINEEIDRLRNAATQSLLSRKDVLIVASVSCIYGLGNPNNYLKLSLDIKKGQNFKRDKLLRRLTDLQYHRNDINLERGTFRAQGDTLDIILSSEDTIIRMEFFGDQIEKIQRLDAINGHLIETLKEFTIFPAKHFVAPEKKLQEAAEKIRVELISRLKKLKQENKLVEAQRLEQRTNFDLEMLENTGFVPGIENYSRHLDGRVAGEPPSTLIDYFPDDFLLFIDESHQTVPQLNAMYNGDRSRKQTLVDYGFRLPSALDNRPLKFEEFSKKINQAVFVSATPSPYEIDASINQSFKNKKTKTKQIINSKSKTLNLAIIEQLIRPTGLIDPSIEIKPIKHQIDDMVERIRERVKNNQRVLVATLTKRMAEELSEYLKEEGIKVQYLHSDVDTFERLETLRDLRLGVYDVLVGINLLREGLDLPEVSLVAILDADKEGFLRSETFFMQMMGRAARHLEGHVIMYADRITGSMKRAIDETNRRRKVQEAYNKKHKITPKTVIKKIQDARLAGSKIEVVDDKNDERDVTKMDKQEYKFYMEELEDQMDLAAKNLEFELAARLRDKISEAKKLMRLTKK</sequence>
<dbReference type="EMBL" id="PFAK01000018">
    <property type="protein sequence ID" value="PIR96422.1"/>
    <property type="molecule type" value="Genomic_DNA"/>
</dbReference>
<dbReference type="InterPro" id="IPR027417">
    <property type="entry name" value="P-loop_NTPase"/>
</dbReference>
<evidence type="ECO:0000256" key="8">
    <source>
        <dbReference type="ARBA" id="ARBA00022881"/>
    </source>
</evidence>
<name>A0A2H0VBE7_9BACT</name>
<dbReference type="PANTHER" id="PTHR24029:SF0">
    <property type="entry name" value="UVRABC SYSTEM PROTEIN B"/>
    <property type="match status" value="1"/>
</dbReference>
<keyword evidence="8 12" id="KW-0267">Excision nuclease</keyword>
<dbReference type="InterPro" id="IPR004807">
    <property type="entry name" value="UvrB"/>
</dbReference>
<reference evidence="19" key="1">
    <citation type="submission" date="2017-09" db="EMBL/GenBank/DDBJ databases">
        <title>Depth-based differentiation of microbial function through sediment-hosted aquifers and enrichment of novel symbionts in the deep terrestrial subsurface.</title>
        <authorList>
            <person name="Probst A.J."/>
            <person name="Ladd B."/>
            <person name="Jarett J.K."/>
            <person name="Geller-Mcgrath D.E."/>
            <person name="Sieber C.M.K."/>
            <person name="Emerson J.B."/>
            <person name="Anantharaman K."/>
            <person name="Thomas B.C."/>
            <person name="Malmstrom R."/>
            <person name="Stieglmeier M."/>
            <person name="Klingl A."/>
            <person name="Woyke T."/>
            <person name="Ryan C.M."/>
            <person name="Banfield J.F."/>
        </authorList>
    </citation>
    <scope>NUCLEOTIDE SEQUENCE [LARGE SCALE GENOMIC DNA]</scope>
</reference>
<dbReference type="SUPFAM" id="SSF52540">
    <property type="entry name" value="P-loop containing nucleoside triphosphate hydrolases"/>
    <property type="match status" value="2"/>
</dbReference>
<evidence type="ECO:0000313" key="18">
    <source>
        <dbReference type="EMBL" id="PIR96422.1"/>
    </source>
</evidence>
<dbReference type="HAMAP" id="MF_00204">
    <property type="entry name" value="UvrB"/>
    <property type="match status" value="1"/>
</dbReference>
<dbReference type="InterPro" id="IPR024759">
    <property type="entry name" value="UvrB_YAD/RRR_dom"/>
</dbReference>
<dbReference type="GO" id="GO:0003677">
    <property type="term" value="F:DNA binding"/>
    <property type="evidence" value="ECO:0007669"/>
    <property type="project" value="UniProtKB-UniRule"/>
</dbReference>
<keyword evidence="6 12" id="KW-0228">DNA excision</keyword>
<dbReference type="SMART" id="SM00490">
    <property type="entry name" value="HELICc"/>
    <property type="match status" value="1"/>
</dbReference>